<dbReference type="AlphaFoldDB" id="A0A2X2U353"/>
<dbReference type="EMBL" id="UAVW01000006">
    <property type="protein sequence ID" value="SQB10714.1"/>
    <property type="molecule type" value="Genomic_DNA"/>
</dbReference>
<dbReference type="Proteomes" id="UP000251853">
    <property type="component" value="Unassembled WGS sequence"/>
</dbReference>
<evidence type="ECO:0000313" key="2">
    <source>
        <dbReference type="EMBL" id="SQB10714.1"/>
    </source>
</evidence>
<protein>
    <submittedName>
        <fullName evidence="2">Relaxase/Mobilisation nuclease domain</fullName>
    </submittedName>
</protein>
<evidence type="ECO:0000259" key="1">
    <source>
        <dbReference type="Pfam" id="PF03432"/>
    </source>
</evidence>
<sequence length="460" mass="51968">MATTRLMPLHSGMGRTVAEALGRVTAYVENPEKTNGGDLVTAYQCNPSIADQEFLFSKRQYAAITGRERKDNDVIAYHMRQSFKPGEITPELANKIGYDLAMSLTKGKHAFIVCTHVDKHHIHSHIVFNSTAIDCTRKFRNFWRSSFAIRKISDMLCLENGLSVISEPKPSRGSYGTWLGEDKAPTIRGQLEVLIDTALGQGCKDFDSFLAAMKAAGVEVKQGKHLAFKISNGKRFLRCDSLGVDYSETAIMERISGKRIVTPRAKAAVKSKPNLLIDIQSKMQQANSPGFERWAKIFNLKEMAKTVMYLQENNLTDLGELEKACDAAVQNFNDLADRTKAASARMKDISELQKHIGAYGKTWEIYAQYRKLTGRKREKFYEQHSSEITACQAAKQYFDSLGLKKLPPMQSLKQEYAMLKVENKKRYPEYKQAREKNVRTAHCQKQCGANFRCDRNGEKS</sequence>
<organism evidence="2 3">
    <name type="scientific">Enterocloster clostridioformis</name>
    <dbReference type="NCBI Taxonomy" id="1531"/>
    <lineage>
        <taxon>Bacteria</taxon>
        <taxon>Bacillati</taxon>
        <taxon>Bacillota</taxon>
        <taxon>Clostridia</taxon>
        <taxon>Lachnospirales</taxon>
        <taxon>Lachnospiraceae</taxon>
        <taxon>Enterocloster</taxon>
    </lineage>
</organism>
<feature type="domain" description="MobA/VirD2-like nuclease" evidence="1">
    <location>
        <begin position="27"/>
        <end position="162"/>
    </location>
</feature>
<dbReference type="Pfam" id="PF03432">
    <property type="entry name" value="Relaxase"/>
    <property type="match status" value="1"/>
</dbReference>
<reference evidence="2 3" key="1">
    <citation type="submission" date="2018-06" db="EMBL/GenBank/DDBJ databases">
        <authorList>
            <consortium name="Pathogen Informatics"/>
            <person name="Doyle S."/>
        </authorList>
    </citation>
    <scope>NUCLEOTIDE SEQUENCE [LARGE SCALE GENOMIC DNA]</scope>
    <source>
        <strain evidence="2 3">NCTC11224</strain>
    </source>
</reference>
<gene>
    <name evidence="2" type="ORF">NCTC11224_02051</name>
</gene>
<keyword evidence="3" id="KW-1185">Reference proteome</keyword>
<proteinExistence type="predicted"/>
<evidence type="ECO:0000313" key="3">
    <source>
        <dbReference type="Proteomes" id="UP000251853"/>
    </source>
</evidence>
<name>A0A2X2U353_9FIRM</name>
<dbReference type="RefSeq" id="WP_330411226.1">
    <property type="nucleotide sequence ID" value="NZ_UAVW01000006.1"/>
</dbReference>
<dbReference type="InterPro" id="IPR005094">
    <property type="entry name" value="Endonuclease_MobA/VirD2"/>
</dbReference>
<accession>A0A2X2U353</accession>